<comment type="similarity">
    <text evidence="19">Belongs to the MurB family.</text>
</comment>
<evidence type="ECO:0000256" key="10">
    <source>
        <dbReference type="ARBA" id="ARBA00022827"/>
    </source>
</evidence>
<evidence type="ECO:0000256" key="15">
    <source>
        <dbReference type="ARBA" id="ARBA00023306"/>
    </source>
</evidence>
<dbReference type="NCBIfam" id="TIGR00179">
    <property type="entry name" value="murB"/>
    <property type="match status" value="1"/>
</dbReference>
<evidence type="ECO:0000256" key="12">
    <source>
        <dbReference type="ARBA" id="ARBA00022960"/>
    </source>
</evidence>
<dbReference type="InterPro" id="IPR016166">
    <property type="entry name" value="FAD-bd_PCMH"/>
</dbReference>
<keyword evidence="9 19" id="KW-0285">Flavoprotein</keyword>
<evidence type="ECO:0000313" key="21">
    <source>
        <dbReference type="EMBL" id="MET6995733.1"/>
    </source>
</evidence>
<evidence type="ECO:0000256" key="8">
    <source>
        <dbReference type="ARBA" id="ARBA00022618"/>
    </source>
</evidence>
<comment type="catalytic activity">
    <reaction evidence="18 19">
        <text>UDP-N-acetyl-alpha-D-muramate + NADP(+) = UDP-N-acetyl-3-O-(1-carboxyvinyl)-alpha-D-glucosamine + NADPH + H(+)</text>
        <dbReference type="Rhea" id="RHEA:12248"/>
        <dbReference type="ChEBI" id="CHEBI:15378"/>
        <dbReference type="ChEBI" id="CHEBI:57783"/>
        <dbReference type="ChEBI" id="CHEBI:58349"/>
        <dbReference type="ChEBI" id="CHEBI:68483"/>
        <dbReference type="ChEBI" id="CHEBI:70757"/>
        <dbReference type="EC" id="1.3.1.98"/>
    </reaction>
</comment>
<dbReference type="InterPro" id="IPR016167">
    <property type="entry name" value="FAD-bd_PCMH_sub1"/>
</dbReference>
<comment type="subcellular location">
    <subcellularLocation>
        <location evidence="3 19">Cytoplasm</location>
    </subcellularLocation>
</comment>
<evidence type="ECO:0000313" key="22">
    <source>
        <dbReference type="Proteomes" id="UP001549749"/>
    </source>
</evidence>
<evidence type="ECO:0000256" key="2">
    <source>
        <dbReference type="ARBA" id="ARBA00003921"/>
    </source>
</evidence>
<dbReference type="SUPFAM" id="SSF56176">
    <property type="entry name" value="FAD-binding/transporter-associated domain-like"/>
    <property type="match status" value="1"/>
</dbReference>
<dbReference type="PANTHER" id="PTHR21071">
    <property type="entry name" value="UDP-N-ACETYLENOLPYRUVOYLGLUCOSAMINE REDUCTASE"/>
    <property type="match status" value="1"/>
</dbReference>
<dbReference type="GO" id="GO:0008762">
    <property type="term" value="F:UDP-N-acetylmuramate dehydrogenase activity"/>
    <property type="evidence" value="ECO:0007669"/>
    <property type="project" value="UniProtKB-EC"/>
</dbReference>
<evidence type="ECO:0000256" key="6">
    <source>
        <dbReference type="ARBA" id="ARBA00015188"/>
    </source>
</evidence>
<dbReference type="Pfam" id="PF01565">
    <property type="entry name" value="FAD_binding_4"/>
    <property type="match status" value="1"/>
</dbReference>
<keyword evidence="15 19" id="KW-0131">Cell cycle</keyword>
<name>A0ABV2SY74_9BACT</name>
<dbReference type="EMBL" id="JBEXAC010000001">
    <property type="protein sequence ID" value="MET6995733.1"/>
    <property type="molecule type" value="Genomic_DNA"/>
</dbReference>
<dbReference type="InterPro" id="IPR006094">
    <property type="entry name" value="Oxid_FAD_bind_N"/>
</dbReference>
<evidence type="ECO:0000256" key="5">
    <source>
        <dbReference type="ARBA" id="ARBA00012518"/>
    </source>
</evidence>
<reference evidence="21 22" key="1">
    <citation type="submission" date="2024-06" db="EMBL/GenBank/DDBJ databases">
        <title>Chitinophaga defluvii sp. nov., isolated from municipal sewage.</title>
        <authorList>
            <person name="Zhang L."/>
        </authorList>
    </citation>
    <scope>NUCLEOTIDE SEQUENCE [LARGE SCALE GENOMIC DNA]</scope>
    <source>
        <strain evidence="21 22">H8</strain>
    </source>
</reference>
<feature type="active site" description="Proton donor" evidence="19">
    <location>
        <position position="238"/>
    </location>
</feature>
<dbReference type="NCBIfam" id="NF000755">
    <property type="entry name" value="PRK00046.1"/>
    <property type="match status" value="1"/>
</dbReference>
<keyword evidence="13 19" id="KW-0573">Peptidoglycan synthesis</keyword>
<keyword evidence="16 19" id="KW-0961">Cell wall biogenesis/degradation</keyword>
<evidence type="ECO:0000259" key="20">
    <source>
        <dbReference type="PROSITE" id="PS51387"/>
    </source>
</evidence>
<dbReference type="InterPro" id="IPR036318">
    <property type="entry name" value="FAD-bd_PCMH-like_sf"/>
</dbReference>
<evidence type="ECO:0000256" key="14">
    <source>
        <dbReference type="ARBA" id="ARBA00023002"/>
    </source>
</evidence>
<dbReference type="Gene3D" id="3.30.43.10">
    <property type="entry name" value="Uridine Diphospho-n-acetylenolpyruvylglucosamine Reductase, domain 2"/>
    <property type="match status" value="1"/>
</dbReference>
<accession>A0ABV2SY74</accession>
<evidence type="ECO:0000256" key="16">
    <source>
        <dbReference type="ARBA" id="ARBA00023316"/>
    </source>
</evidence>
<feature type="active site" evidence="19">
    <location>
        <position position="164"/>
    </location>
</feature>
<evidence type="ECO:0000256" key="18">
    <source>
        <dbReference type="ARBA" id="ARBA00048914"/>
    </source>
</evidence>
<feature type="domain" description="FAD-binding PCMH-type" evidence="20">
    <location>
        <begin position="16"/>
        <end position="188"/>
    </location>
</feature>
<keyword evidence="10 19" id="KW-0274">FAD</keyword>
<evidence type="ECO:0000256" key="13">
    <source>
        <dbReference type="ARBA" id="ARBA00022984"/>
    </source>
</evidence>
<dbReference type="Gene3D" id="3.30.465.10">
    <property type="match status" value="1"/>
</dbReference>
<comment type="cofactor">
    <cofactor evidence="1 19">
        <name>FAD</name>
        <dbReference type="ChEBI" id="CHEBI:57692"/>
    </cofactor>
</comment>
<keyword evidence="22" id="KW-1185">Reference proteome</keyword>
<dbReference type="InterPro" id="IPR003170">
    <property type="entry name" value="MurB"/>
</dbReference>
<evidence type="ECO:0000256" key="1">
    <source>
        <dbReference type="ARBA" id="ARBA00001974"/>
    </source>
</evidence>
<gene>
    <name evidence="19 21" type="primary">murB</name>
    <name evidence="21" type="ORF">ABR189_00060</name>
</gene>
<evidence type="ECO:0000256" key="7">
    <source>
        <dbReference type="ARBA" id="ARBA00022490"/>
    </source>
</evidence>
<organism evidence="21 22">
    <name type="scientific">Chitinophaga defluvii</name>
    <dbReference type="NCBI Taxonomy" id="3163343"/>
    <lineage>
        <taxon>Bacteria</taxon>
        <taxon>Pseudomonadati</taxon>
        <taxon>Bacteroidota</taxon>
        <taxon>Chitinophagia</taxon>
        <taxon>Chitinophagales</taxon>
        <taxon>Chitinophagaceae</taxon>
        <taxon>Chitinophaga</taxon>
    </lineage>
</organism>
<dbReference type="InterPro" id="IPR016169">
    <property type="entry name" value="FAD-bd_PCMH_sub2"/>
</dbReference>
<evidence type="ECO:0000256" key="9">
    <source>
        <dbReference type="ARBA" id="ARBA00022630"/>
    </source>
</evidence>
<comment type="caution">
    <text evidence="21">The sequence shown here is derived from an EMBL/GenBank/DDBJ whole genome shotgun (WGS) entry which is preliminary data.</text>
</comment>
<keyword evidence="11 19" id="KW-0521">NADP</keyword>
<evidence type="ECO:0000256" key="17">
    <source>
        <dbReference type="ARBA" id="ARBA00031026"/>
    </source>
</evidence>
<dbReference type="PROSITE" id="PS51387">
    <property type="entry name" value="FAD_PCMH"/>
    <property type="match status" value="1"/>
</dbReference>
<dbReference type="InterPro" id="IPR011601">
    <property type="entry name" value="MurB_C"/>
</dbReference>
<keyword evidence="12 19" id="KW-0133">Cell shape</keyword>
<dbReference type="SUPFAM" id="SSF56194">
    <property type="entry name" value="Uridine diphospho-N-Acetylenolpyruvylglucosamine reductase, MurB, C-terminal domain"/>
    <property type="match status" value="1"/>
</dbReference>
<dbReference type="Gene3D" id="3.90.78.10">
    <property type="entry name" value="UDP-N-acetylenolpyruvoylglucosamine reductase, C-terminal domain"/>
    <property type="match status" value="1"/>
</dbReference>
<dbReference type="InterPro" id="IPR036635">
    <property type="entry name" value="MurB_C_sf"/>
</dbReference>
<keyword evidence="8 19" id="KW-0132">Cell division</keyword>
<evidence type="ECO:0000256" key="3">
    <source>
        <dbReference type="ARBA" id="ARBA00004496"/>
    </source>
</evidence>
<evidence type="ECO:0000256" key="19">
    <source>
        <dbReference type="HAMAP-Rule" id="MF_00037"/>
    </source>
</evidence>
<dbReference type="Pfam" id="PF02873">
    <property type="entry name" value="MurB_C"/>
    <property type="match status" value="1"/>
</dbReference>
<evidence type="ECO:0000256" key="11">
    <source>
        <dbReference type="ARBA" id="ARBA00022857"/>
    </source>
</evidence>
<feature type="active site" evidence="19">
    <location>
        <position position="334"/>
    </location>
</feature>
<dbReference type="RefSeq" id="WP_354658382.1">
    <property type="nucleotide sequence ID" value="NZ_JBEXAC010000001.1"/>
</dbReference>
<sequence length="338" mass="37471">MEISENVSLRPYNTFGIAANARYFTAFTSREELSAAMEDNRVKYAPHMILGGGSNLLFTQDFPGMVLKNDIKGITLLREDNDYIYVRAGAGEQWHGFVQYCIAHNWAGLENLSLIPGNVGASPMQNIGAYGVEIKDSFFELEAWHIKDQALQTFSNAECDFGYRESIFKKAYRHQFVILSVTYRLSKQPHFNTSYGAIEEELKRMGVTELSIQAISQAVINIRSSKLPNPAEIGNAGSFFKNPTVDEAKYLALKAAFPGIVAFPLDNGHYKLAAGWLIEQCGLKGYRNGDAGVHARQALVLVNYGHAKGAEIYALSQQVLDAVVAKFGVLLEREVNII</sequence>
<proteinExistence type="inferred from homology"/>
<keyword evidence="7 19" id="KW-0963">Cytoplasm</keyword>
<dbReference type="EC" id="1.3.1.98" evidence="5 19"/>
<dbReference type="HAMAP" id="MF_00037">
    <property type="entry name" value="MurB"/>
    <property type="match status" value="1"/>
</dbReference>
<comment type="function">
    <text evidence="2 19">Cell wall formation.</text>
</comment>
<protein>
    <recommendedName>
        <fullName evidence="6 19">UDP-N-acetylenolpyruvoylglucosamine reductase</fullName>
        <ecNumber evidence="5 19">1.3.1.98</ecNumber>
    </recommendedName>
    <alternativeName>
        <fullName evidence="17 19">UDP-N-acetylmuramate dehydrogenase</fullName>
    </alternativeName>
</protein>
<comment type="pathway">
    <text evidence="4 19">Cell wall biogenesis; peptidoglycan biosynthesis.</text>
</comment>
<keyword evidence="14 19" id="KW-0560">Oxidoreductase</keyword>
<evidence type="ECO:0000256" key="4">
    <source>
        <dbReference type="ARBA" id="ARBA00004752"/>
    </source>
</evidence>
<dbReference type="PANTHER" id="PTHR21071:SF4">
    <property type="entry name" value="UDP-N-ACETYLENOLPYRUVOYLGLUCOSAMINE REDUCTASE"/>
    <property type="match status" value="1"/>
</dbReference>
<dbReference type="Proteomes" id="UP001549749">
    <property type="component" value="Unassembled WGS sequence"/>
</dbReference>